<dbReference type="PANTHER" id="PTHR11075">
    <property type="entry name" value="PEPTIDE CHAIN RELEASE FACTOR"/>
    <property type="match status" value="1"/>
</dbReference>
<keyword evidence="4" id="KW-1185">Reference proteome</keyword>
<dbReference type="EMBL" id="KN837167">
    <property type="protein sequence ID" value="KIJ37699.1"/>
    <property type="molecule type" value="Genomic_DNA"/>
</dbReference>
<dbReference type="Gene3D" id="3.30.160.20">
    <property type="match status" value="1"/>
</dbReference>
<accession>A0A0C9USA8</accession>
<dbReference type="HOGENOM" id="CLU_089470_0_1_1"/>
<protein>
    <recommendedName>
        <fullName evidence="2">Prokaryotic-type class I peptide chain release factors domain-containing protein</fullName>
    </recommendedName>
</protein>
<evidence type="ECO:0000313" key="4">
    <source>
        <dbReference type="Proteomes" id="UP000054279"/>
    </source>
</evidence>
<dbReference type="GO" id="GO:0070126">
    <property type="term" value="P:mitochondrial translational termination"/>
    <property type="evidence" value="ECO:0007669"/>
    <property type="project" value="TreeGrafter"/>
</dbReference>
<proteinExistence type="predicted"/>
<feature type="compositionally biased region" description="Basic residues" evidence="1">
    <location>
        <begin position="183"/>
        <end position="194"/>
    </location>
</feature>
<dbReference type="GO" id="GO:0005762">
    <property type="term" value="C:mitochondrial large ribosomal subunit"/>
    <property type="evidence" value="ECO:0007669"/>
    <property type="project" value="TreeGrafter"/>
</dbReference>
<feature type="compositionally biased region" description="Basic and acidic residues" evidence="1">
    <location>
        <begin position="164"/>
        <end position="182"/>
    </location>
</feature>
<name>A0A0C9USA8_SPHS4</name>
<dbReference type="GO" id="GO:0004045">
    <property type="term" value="F:peptidyl-tRNA hydrolase activity"/>
    <property type="evidence" value="ECO:0007669"/>
    <property type="project" value="TreeGrafter"/>
</dbReference>
<evidence type="ECO:0000256" key="1">
    <source>
        <dbReference type="SAM" id="MobiDB-lite"/>
    </source>
</evidence>
<dbReference type="OrthoDB" id="270639at2759"/>
<reference evidence="3 4" key="1">
    <citation type="submission" date="2014-06" db="EMBL/GenBank/DDBJ databases">
        <title>Evolutionary Origins and Diversification of the Mycorrhizal Mutualists.</title>
        <authorList>
            <consortium name="DOE Joint Genome Institute"/>
            <consortium name="Mycorrhizal Genomics Consortium"/>
            <person name="Kohler A."/>
            <person name="Kuo A."/>
            <person name="Nagy L.G."/>
            <person name="Floudas D."/>
            <person name="Copeland A."/>
            <person name="Barry K.W."/>
            <person name="Cichocki N."/>
            <person name="Veneault-Fourrey C."/>
            <person name="LaButti K."/>
            <person name="Lindquist E.A."/>
            <person name="Lipzen A."/>
            <person name="Lundell T."/>
            <person name="Morin E."/>
            <person name="Murat C."/>
            <person name="Riley R."/>
            <person name="Ohm R."/>
            <person name="Sun H."/>
            <person name="Tunlid A."/>
            <person name="Henrissat B."/>
            <person name="Grigoriev I.V."/>
            <person name="Hibbett D.S."/>
            <person name="Martin F."/>
        </authorList>
    </citation>
    <scope>NUCLEOTIDE SEQUENCE [LARGE SCALE GENOMIC DNA]</scope>
    <source>
        <strain evidence="3 4">SS14</strain>
    </source>
</reference>
<organism evidence="3 4">
    <name type="scientific">Sphaerobolus stellatus (strain SS14)</name>
    <dbReference type="NCBI Taxonomy" id="990650"/>
    <lineage>
        <taxon>Eukaryota</taxon>
        <taxon>Fungi</taxon>
        <taxon>Dikarya</taxon>
        <taxon>Basidiomycota</taxon>
        <taxon>Agaricomycotina</taxon>
        <taxon>Agaricomycetes</taxon>
        <taxon>Phallomycetidae</taxon>
        <taxon>Geastrales</taxon>
        <taxon>Sphaerobolaceae</taxon>
        <taxon>Sphaerobolus</taxon>
    </lineage>
</organism>
<dbReference type="InterPro" id="IPR052104">
    <property type="entry name" value="Mito_Release_Factor_mL62"/>
</dbReference>
<dbReference type="AlphaFoldDB" id="A0A0C9USA8"/>
<dbReference type="GO" id="GO:0016150">
    <property type="term" value="F:translation release factor activity, codon nonspecific"/>
    <property type="evidence" value="ECO:0007669"/>
    <property type="project" value="TreeGrafter"/>
</dbReference>
<feature type="domain" description="Prokaryotic-type class I peptide chain release factors" evidence="2">
    <location>
        <begin position="61"/>
        <end position="190"/>
    </location>
</feature>
<feature type="region of interest" description="Disordered" evidence="1">
    <location>
        <begin position="164"/>
        <end position="194"/>
    </location>
</feature>
<sequence>MYFLSLSTLAASKTHRRFFQRSAVVFVRSGIARPPGLSSSPTPEEIKNAKKWVDEFMQKGISRDDVDLTFARSSGPGGQNVNKVNTKATLRCPIEKPWIPVWTRPWLLEHPYYVSSSNSLLITSVQTRSQSQNVDDCLLKLKTLIRDACLAVLPTPADPQRIARKEGHEYRAKARNRMEKMKRSAVKKARRGDD</sequence>
<dbReference type="SUPFAM" id="SSF110916">
    <property type="entry name" value="Peptidyl-tRNA hydrolase domain-like"/>
    <property type="match status" value="1"/>
</dbReference>
<evidence type="ECO:0000259" key="2">
    <source>
        <dbReference type="Pfam" id="PF00472"/>
    </source>
</evidence>
<dbReference type="Pfam" id="PF00472">
    <property type="entry name" value="RF-1"/>
    <property type="match status" value="1"/>
</dbReference>
<evidence type="ECO:0000313" key="3">
    <source>
        <dbReference type="EMBL" id="KIJ37699.1"/>
    </source>
</evidence>
<dbReference type="Proteomes" id="UP000054279">
    <property type="component" value="Unassembled WGS sequence"/>
</dbReference>
<gene>
    <name evidence="3" type="ORF">M422DRAFT_177711</name>
</gene>
<dbReference type="InterPro" id="IPR000352">
    <property type="entry name" value="Pep_chain_release_fac_I"/>
</dbReference>
<dbReference type="PANTHER" id="PTHR11075:SF54">
    <property type="entry name" value="LARGE RIBOSOMAL SUBUNIT PROTEIN ML62"/>
    <property type="match status" value="1"/>
</dbReference>